<reference evidence="2" key="1">
    <citation type="submission" date="2022-10" db="EMBL/GenBank/DDBJ databases">
        <title>The complete genomes of actinobacterial strains from the NBC collection.</title>
        <authorList>
            <person name="Joergensen T.S."/>
            <person name="Alvarez Arevalo M."/>
            <person name="Sterndorff E.B."/>
            <person name="Faurdal D."/>
            <person name="Vuksanovic O."/>
            <person name="Mourched A.-S."/>
            <person name="Charusanti P."/>
            <person name="Shaw S."/>
            <person name="Blin K."/>
            <person name="Weber T."/>
        </authorList>
    </citation>
    <scope>NUCLEOTIDE SEQUENCE</scope>
    <source>
        <strain evidence="2">NBC_00222</strain>
    </source>
</reference>
<dbReference type="InterPro" id="IPR011944">
    <property type="entry name" value="Steroid_delta5-4_isomerase"/>
</dbReference>
<dbReference type="CDD" id="cd00531">
    <property type="entry name" value="NTF2_like"/>
    <property type="match status" value="1"/>
</dbReference>
<dbReference type="InterPro" id="IPR032710">
    <property type="entry name" value="NTF2-like_dom_sf"/>
</dbReference>
<feature type="domain" description="SnoaL-like" evidence="1">
    <location>
        <begin position="9"/>
        <end position="123"/>
    </location>
</feature>
<evidence type="ECO:0000313" key="2">
    <source>
        <dbReference type="EMBL" id="WUQ87568.1"/>
    </source>
</evidence>
<evidence type="ECO:0000313" key="3">
    <source>
        <dbReference type="Proteomes" id="UP001432222"/>
    </source>
</evidence>
<name>A0ABZ1U8Q9_9ACTN</name>
<accession>A0ABZ1U8Q9</accession>
<dbReference type="RefSeq" id="WP_045944180.1">
    <property type="nucleotide sequence ID" value="NZ_CP108110.1"/>
</dbReference>
<dbReference type="Pfam" id="PF13577">
    <property type="entry name" value="SnoaL_4"/>
    <property type="match status" value="1"/>
</dbReference>
<keyword evidence="3" id="KW-1185">Reference proteome</keyword>
<dbReference type="NCBIfam" id="TIGR02246">
    <property type="entry name" value="SgcJ/EcaC family oxidoreductase"/>
    <property type="match status" value="1"/>
</dbReference>
<dbReference type="InterPro" id="IPR037401">
    <property type="entry name" value="SnoaL-like"/>
</dbReference>
<protein>
    <submittedName>
        <fullName evidence="2">Nuclear transport factor 2 family protein</fullName>
    </submittedName>
</protein>
<organism evidence="2 3">
    <name type="scientific">Kitasatospora purpeofusca</name>
    <dbReference type="NCBI Taxonomy" id="67352"/>
    <lineage>
        <taxon>Bacteria</taxon>
        <taxon>Bacillati</taxon>
        <taxon>Actinomycetota</taxon>
        <taxon>Actinomycetes</taxon>
        <taxon>Kitasatosporales</taxon>
        <taxon>Streptomycetaceae</taxon>
        <taxon>Kitasatospora</taxon>
    </lineage>
</organism>
<dbReference type="Gene3D" id="3.10.450.50">
    <property type="match status" value="1"/>
</dbReference>
<dbReference type="SUPFAM" id="SSF54427">
    <property type="entry name" value="NTF2-like"/>
    <property type="match status" value="1"/>
</dbReference>
<gene>
    <name evidence="2" type="ORF">OHA16_34120</name>
</gene>
<evidence type="ECO:0000259" key="1">
    <source>
        <dbReference type="Pfam" id="PF13577"/>
    </source>
</evidence>
<proteinExistence type="predicted"/>
<dbReference type="EMBL" id="CP108110">
    <property type="protein sequence ID" value="WUQ87568.1"/>
    <property type="molecule type" value="Genomic_DNA"/>
</dbReference>
<dbReference type="Proteomes" id="UP001432222">
    <property type="component" value="Chromosome"/>
</dbReference>
<sequence length="136" mass="15385">MTTGPTPADAEELRQLLARFSHAFDNADAQALAEVFAEDGVIELTRTGAVFTGLEKIRVFARDLGPEHPDHQTLDSVFTVDEDGTVRGRSRYLAILPDGSVHNGDYFDVYTRTPDGWRIAHRRSVPRYPRQRHHRD</sequence>